<name>A0A0R1GXE4_9LACO</name>
<dbReference type="Gene3D" id="3.30.70.3040">
    <property type="match status" value="1"/>
</dbReference>
<comment type="subcellular location">
    <subcellularLocation>
        <location evidence="1">Cell membrane</location>
        <topology evidence="1">Multi-pass membrane protein</topology>
    </subcellularLocation>
</comment>
<dbReference type="InterPro" id="IPR040690">
    <property type="entry name" value="FtsX_ECD"/>
</dbReference>
<evidence type="ECO:0000313" key="14">
    <source>
        <dbReference type="EMBL" id="KRK38798.1"/>
    </source>
</evidence>
<feature type="domain" description="ABC3 transporter permease C-terminal" evidence="12">
    <location>
        <begin position="173"/>
        <end position="295"/>
    </location>
</feature>
<feature type="transmembrane region" description="Helical" evidence="11">
    <location>
        <begin position="170"/>
        <end position="190"/>
    </location>
</feature>
<evidence type="ECO:0000256" key="11">
    <source>
        <dbReference type="SAM" id="Phobius"/>
    </source>
</evidence>
<dbReference type="Pfam" id="PF18075">
    <property type="entry name" value="FtsX_ECD"/>
    <property type="match status" value="1"/>
</dbReference>
<dbReference type="PANTHER" id="PTHR47755">
    <property type="entry name" value="CELL DIVISION PROTEIN FTSX"/>
    <property type="match status" value="1"/>
</dbReference>
<keyword evidence="4 10" id="KW-1003">Cell membrane</keyword>
<evidence type="ECO:0000256" key="6">
    <source>
        <dbReference type="ARBA" id="ARBA00022692"/>
    </source>
</evidence>
<dbReference type="AlphaFoldDB" id="A0A0R1GXE4"/>
<reference evidence="14 15" key="1">
    <citation type="journal article" date="2015" name="Genome Announc.">
        <title>Expanding the biotechnology potential of lactobacilli through comparative genomics of 213 strains and associated genera.</title>
        <authorList>
            <person name="Sun Z."/>
            <person name="Harris H.M."/>
            <person name="McCann A."/>
            <person name="Guo C."/>
            <person name="Argimon S."/>
            <person name="Zhang W."/>
            <person name="Yang X."/>
            <person name="Jeffery I.B."/>
            <person name="Cooney J.C."/>
            <person name="Kagawa T.F."/>
            <person name="Liu W."/>
            <person name="Song Y."/>
            <person name="Salvetti E."/>
            <person name="Wrobel A."/>
            <person name="Rasinkangas P."/>
            <person name="Parkhill J."/>
            <person name="Rea M.C."/>
            <person name="O'Sullivan O."/>
            <person name="Ritari J."/>
            <person name="Douillard F.P."/>
            <person name="Paul Ross R."/>
            <person name="Yang R."/>
            <person name="Briner A.E."/>
            <person name="Felis G.E."/>
            <person name="de Vos W.M."/>
            <person name="Barrangou R."/>
            <person name="Klaenhammer T.R."/>
            <person name="Caufield P.W."/>
            <person name="Cui Y."/>
            <person name="Zhang H."/>
            <person name="O'Toole P.W."/>
        </authorList>
    </citation>
    <scope>NUCLEOTIDE SEQUENCE [LARGE SCALE GENOMIC DNA]</scope>
    <source>
        <strain evidence="14 15">DSM 20534</strain>
    </source>
</reference>
<evidence type="ECO:0000256" key="2">
    <source>
        <dbReference type="ARBA" id="ARBA00007379"/>
    </source>
</evidence>
<dbReference type="RefSeq" id="WP_056945969.1">
    <property type="nucleotide sequence ID" value="NZ_AZCV01000001.1"/>
</dbReference>
<protein>
    <recommendedName>
        <fullName evidence="3 10">Cell division protein FtsX</fullName>
    </recommendedName>
</protein>
<dbReference type="PIRSF" id="PIRSF003097">
    <property type="entry name" value="FtsX"/>
    <property type="match status" value="1"/>
</dbReference>
<evidence type="ECO:0000313" key="15">
    <source>
        <dbReference type="Proteomes" id="UP000050909"/>
    </source>
</evidence>
<evidence type="ECO:0000256" key="10">
    <source>
        <dbReference type="PIRNR" id="PIRNR003097"/>
    </source>
</evidence>
<proteinExistence type="inferred from homology"/>
<dbReference type="InterPro" id="IPR058204">
    <property type="entry name" value="FtsX_firmicutes-type"/>
</dbReference>
<keyword evidence="8 10" id="KW-0472">Membrane</keyword>
<keyword evidence="15" id="KW-1185">Reference proteome</keyword>
<evidence type="ECO:0000256" key="4">
    <source>
        <dbReference type="ARBA" id="ARBA00022475"/>
    </source>
</evidence>
<dbReference type="GO" id="GO:0051301">
    <property type="term" value="P:cell division"/>
    <property type="evidence" value="ECO:0007669"/>
    <property type="project" value="UniProtKB-KW"/>
</dbReference>
<organism evidence="14 15">
    <name type="scientific">Amylolactobacillus amylotrophicus DSM 20534</name>
    <dbReference type="NCBI Taxonomy" id="1423722"/>
    <lineage>
        <taxon>Bacteria</taxon>
        <taxon>Bacillati</taxon>
        <taxon>Bacillota</taxon>
        <taxon>Bacilli</taxon>
        <taxon>Lactobacillales</taxon>
        <taxon>Lactobacillaceae</taxon>
        <taxon>Amylolactobacillus</taxon>
    </lineage>
</organism>
<keyword evidence="9 10" id="KW-0131">Cell cycle</keyword>
<dbReference type="EMBL" id="AZCV01000001">
    <property type="protein sequence ID" value="KRK38798.1"/>
    <property type="molecule type" value="Genomic_DNA"/>
</dbReference>
<dbReference type="PANTHER" id="PTHR47755:SF1">
    <property type="entry name" value="CELL DIVISION PROTEIN FTSX"/>
    <property type="match status" value="1"/>
</dbReference>
<dbReference type="InterPro" id="IPR004513">
    <property type="entry name" value="FtsX"/>
</dbReference>
<dbReference type="Proteomes" id="UP000050909">
    <property type="component" value="Unassembled WGS sequence"/>
</dbReference>
<accession>A0A0R1GXE4</accession>
<comment type="caution">
    <text evidence="14">The sequence shown here is derived from an EMBL/GenBank/DDBJ whole genome shotgun (WGS) entry which is preliminary data.</text>
</comment>
<feature type="transmembrane region" description="Helical" evidence="11">
    <location>
        <begin position="21"/>
        <end position="46"/>
    </location>
</feature>
<sequence length="296" mass="32257">MKTATINFHIRESLKSLKRNGWMTVAAISAVGVTLLLVGIFLSAVFNINKISNDIESDVRVRVAIQKDTTKAEREKLTTEISKVDGVDTIKFSSKENELKKLVKVYGSSFSMLGGDSNPLMDMLIIKAKNVSETKKIAQSVKSLEHVSEVNYGGNKAKQLFNIMATVRRIALIFSIILLLVAIFLIANTIRITIISRGNEIEIMQLVGATNRFIRTPFILEGAWTGILGSIIPIIIVDLVYQFVFKSMSVGLANAGYSLLSPASVLIGLDLLIVAIGAGIGALGSVISIRRYLKLS</sequence>
<comment type="function">
    <text evidence="10">Part of the ABC transporter FtsEX involved in asymmetric cellular division facilitating the initiation of sporulation.</text>
</comment>
<gene>
    <name evidence="14" type="ORF">FC62_GL000490</name>
</gene>
<evidence type="ECO:0000256" key="3">
    <source>
        <dbReference type="ARBA" id="ARBA00021907"/>
    </source>
</evidence>
<evidence type="ECO:0000256" key="8">
    <source>
        <dbReference type="ARBA" id="ARBA00023136"/>
    </source>
</evidence>
<evidence type="ECO:0000259" key="12">
    <source>
        <dbReference type="Pfam" id="PF02687"/>
    </source>
</evidence>
<keyword evidence="7 11" id="KW-1133">Transmembrane helix</keyword>
<dbReference type="NCBIfam" id="NF038347">
    <property type="entry name" value="FtsX_Gpos"/>
    <property type="match status" value="1"/>
</dbReference>
<dbReference type="InterPro" id="IPR003838">
    <property type="entry name" value="ABC3_permease_C"/>
</dbReference>
<evidence type="ECO:0000256" key="7">
    <source>
        <dbReference type="ARBA" id="ARBA00022989"/>
    </source>
</evidence>
<feature type="transmembrane region" description="Helical" evidence="11">
    <location>
        <begin position="222"/>
        <end position="245"/>
    </location>
</feature>
<keyword evidence="5 10" id="KW-0132">Cell division</keyword>
<evidence type="ECO:0000256" key="1">
    <source>
        <dbReference type="ARBA" id="ARBA00004651"/>
    </source>
</evidence>
<dbReference type="PATRIC" id="fig|1423722.3.peg.499"/>
<evidence type="ECO:0000259" key="13">
    <source>
        <dbReference type="Pfam" id="PF18075"/>
    </source>
</evidence>
<evidence type="ECO:0000256" key="5">
    <source>
        <dbReference type="ARBA" id="ARBA00022618"/>
    </source>
</evidence>
<feature type="transmembrane region" description="Helical" evidence="11">
    <location>
        <begin position="265"/>
        <end position="289"/>
    </location>
</feature>
<keyword evidence="6 11" id="KW-0812">Transmembrane</keyword>
<evidence type="ECO:0000256" key="9">
    <source>
        <dbReference type="ARBA" id="ARBA00023306"/>
    </source>
</evidence>
<comment type="similarity">
    <text evidence="2 10">Belongs to the ABC-4 integral membrane protein family. FtsX subfamily.</text>
</comment>
<feature type="domain" description="FtsX extracellular" evidence="13">
    <location>
        <begin position="59"/>
        <end position="150"/>
    </location>
</feature>
<dbReference type="Pfam" id="PF02687">
    <property type="entry name" value="FtsX"/>
    <property type="match status" value="1"/>
</dbReference>
<dbReference type="GO" id="GO:0005886">
    <property type="term" value="C:plasma membrane"/>
    <property type="evidence" value="ECO:0007669"/>
    <property type="project" value="UniProtKB-SubCell"/>
</dbReference>